<dbReference type="EMBL" id="JBHSSJ010000002">
    <property type="protein sequence ID" value="MFC6274315.1"/>
    <property type="molecule type" value="Genomic_DNA"/>
</dbReference>
<evidence type="ECO:0000313" key="3">
    <source>
        <dbReference type="Proteomes" id="UP001596191"/>
    </source>
</evidence>
<comment type="caution">
    <text evidence="2">The sequence shown here is derived from an EMBL/GenBank/DDBJ whole genome shotgun (WGS) entry which is preliminary data.</text>
</comment>
<feature type="domain" description="N-acetyltransferase" evidence="1">
    <location>
        <begin position="10"/>
        <end position="177"/>
    </location>
</feature>
<sequence>MNIVIETQRLVLRPLTVGDLADYQRLVADPAVAVPAGLPLRASADRTADWFKADRENRFAFGLVAKQTNQLIGTLIFYEHFDPEAIDVSSYDLGFLLDPAYWGQGLMPEAIAGSLQRIADDGEQSTTTFWATCRIDNDRSRRVLEKLAFKTVNEHLLPMNEESSGLVQQALLRLDLAKQQKN</sequence>
<evidence type="ECO:0000259" key="1">
    <source>
        <dbReference type="PROSITE" id="PS51186"/>
    </source>
</evidence>
<dbReference type="EC" id="2.3.-.-" evidence="2"/>
<keyword evidence="3" id="KW-1185">Reference proteome</keyword>
<dbReference type="PROSITE" id="PS51186">
    <property type="entry name" value="GNAT"/>
    <property type="match status" value="1"/>
</dbReference>
<dbReference type="InterPro" id="IPR016181">
    <property type="entry name" value="Acyl_CoA_acyltransferase"/>
</dbReference>
<dbReference type="InterPro" id="IPR000182">
    <property type="entry name" value="GNAT_dom"/>
</dbReference>
<dbReference type="SUPFAM" id="SSF55729">
    <property type="entry name" value="Acyl-CoA N-acyltransferases (Nat)"/>
    <property type="match status" value="1"/>
</dbReference>
<gene>
    <name evidence="2" type="ORF">ACFQET_02170</name>
</gene>
<keyword evidence="2" id="KW-0012">Acyltransferase</keyword>
<dbReference type="Proteomes" id="UP001596191">
    <property type="component" value="Unassembled WGS sequence"/>
</dbReference>
<dbReference type="Pfam" id="PF13302">
    <property type="entry name" value="Acetyltransf_3"/>
    <property type="match status" value="1"/>
</dbReference>
<dbReference type="RefSeq" id="WP_125639082.1">
    <property type="nucleotide sequence ID" value="NZ_JBHSSJ010000002.1"/>
</dbReference>
<name>A0ABW1TMK8_9LACO</name>
<protein>
    <submittedName>
        <fullName evidence="2">GNAT family N-acetyltransferase</fullName>
        <ecNumber evidence="2">2.3.-.-</ecNumber>
    </submittedName>
</protein>
<proteinExistence type="predicted"/>
<dbReference type="PANTHER" id="PTHR43792">
    <property type="entry name" value="GNAT FAMILY, PUTATIVE (AFU_ORTHOLOGUE AFUA_3G00765)-RELATED-RELATED"/>
    <property type="match status" value="1"/>
</dbReference>
<dbReference type="Gene3D" id="3.40.630.30">
    <property type="match status" value="1"/>
</dbReference>
<dbReference type="PANTHER" id="PTHR43792:SF16">
    <property type="entry name" value="N-ACETYLTRANSFERASE DOMAIN-CONTAINING PROTEIN"/>
    <property type="match status" value="1"/>
</dbReference>
<evidence type="ECO:0000313" key="2">
    <source>
        <dbReference type="EMBL" id="MFC6274315.1"/>
    </source>
</evidence>
<organism evidence="2 3">
    <name type="scientific">Levilactobacillus tangyuanensis</name>
    <dbReference type="NCBI Taxonomy" id="2486021"/>
    <lineage>
        <taxon>Bacteria</taxon>
        <taxon>Bacillati</taxon>
        <taxon>Bacillota</taxon>
        <taxon>Bacilli</taxon>
        <taxon>Lactobacillales</taxon>
        <taxon>Lactobacillaceae</taxon>
        <taxon>Levilactobacillus</taxon>
    </lineage>
</organism>
<dbReference type="GO" id="GO:0016746">
    <property type="term" value="F:acyltransferase activity"/>
    <property type="evidence" value="ECO:0007669"/>
    <property type="project" value="UniProtKB-KW"/>
</dbReference>
<accession>A0ABW1TMK8</accession>
<reference evidence="3" key="1">
    <citation type="journal article" date="2019" name="Int. J. Syst. Evol. Microbiol.">
        <title>The Global Catalogue of Microorganisms (GCM) 10K type strain sequencing project: providing services to taxonomists for standard genome sequencing and annotation.</title>
        <authorList>
            <consortium name="The Broad Institute Genomics Platform"/>
            <consortium name="The Broad Institute Genome Sequencing Center for Infectious Disease"/>
            <person name="Wu L."/>
            <person name="Ma J."/>
        </authorList>
    </citation>
    <scope>NUCLEOTIDE SEQUENCE [LARGE SCALE GENOMIC DNA]</scope>
    <source>
        <strain evidence="3">CCM 8907</strain>
    </source>
</reference>
<keyword evidence="2" id="KW-0808">Transferase</keyword>
<dbReference type="InterPro" id="IPR051531">
    <property type="entry name" value="N-acetyltransferase"/>
</dbReference>